<dbReference type="SUPFAM" id="SSF53671">
    <property type="entry name" value="Aspartate/ornithine carbamoyltransferase"/>
    <property type="match status" value="1"/>
</dbReference>
<evidence type="ECO:0000256" key="5">
    <source>
        <dbReference type="ARBA" id="ARBA00048772"/>
    </source>
</evidence>
<dbReference type="AlphaFoldDB" id="A0A9D0YPF0"/>
<dbReference type="Pfam" id="PF02729">
    <property type="entry name" value="OTCace_N"/>
    <property type="match status" value="1"/>
</dbReference>
<evidence type="ECO:0000256" key="3">
    <source>
        <dbReference type="ARBA" id="ARBA00013007"/>
    </source>
</evidence>
<dbReference type="EMBL" id="DQVE01000018">
    <property type="protein sequence ID" value="HIP98102.1"/>
    <property type="molecule type" value="Genomic_DNA"/>
</dbReference>
<dbReference type="EC" id="2.1.3.3" evidence="3 6"/>
<dbReference type="PRINTS" id="PR00100">
    <property type="entry name" value="AOTCASE"/>
</dbReference>
<dbReference type="PANTHER" id="PTHR45753">
    <property type="entry name" value="ORNITHINE CARBAMOYLTRANSFERASE, MITOCHONDRIAL"/>
    <property type="match status" value="1"/>
</dbReference>
<dbReference type="InterPro" id="IPR006132">
    <property type="entry name" value="Asp/Orn_carbamoyltranf_P-bd"/>
</dbReference>
<feature type="domain" description="Aspartate/ornithine carbamoyltransferase carbamoyl-P binding" evidence="8">
    <location>
        <begin position="3"/>
        <end position="140"/>
    </location>
</feature>
<dbReference type="InterPro" id="IPR006131">
    <property type="entry name" value="Asp_carbamoyltransf_Asp/Orn-bd"/>
</dbReference>
<dbReference type="InterPro" id="IPR036901">
    <property type="entry name" value="Asp/Orn_carbamoylTrfase_sf"/>
</dbReference>
<dbReference type="GO" id="GO:0004585">
    <property type="term" value="F:ornithine carbamoyltransferase activity"/>
    <property type="evidence" value="ECO:0007669"/>
    <property type="project" value="UniProtKB-UniRule"/>
</dbReference>
<sequence>MKKDFLCLSDITPEEGREIVENALRFKRGEKNSKILEGKIVGLLFAKPSTRTRVSFEVGITKLGGKALYMTSSQLQMARGEDIRDTARTLSRYLDGIVIRTYAHAWLEEFARYSDKPVINALTDFSHPCQILADIQTIYELFGERIEEIKIAYVGDGNNIANSLIVGAGLFGLKLYVATPSGFEPNAKAYKLGLQLSKQSGGEIVLTNDPVEAVENAHVVYTDVWVSMGDTNSDQKIQYSKPFQVNEKLLKHAQKEVKVLHCLPAKKGQEITEEVFEKHKEEIFLQAENRLWAQMALMDKLFGEFFGYS</sequence>
<evidence type="ECO:0000313" key="9">
    <source>
        <dbReference type="EMBL" id="HIP98102.1"/>
    </source>
</evidence>
<evidence type="ECO:0000256" key="2">
    <source>
        <dbReference type="ARBA" id="ARBA00007805"/>
    </source>
</evidence>
<feature type="domain" description="Aspartate/ornithine carbamoyltransferase Asp/Orn-binding" evidence="7">
    <location>
        <begin position="148"/>
        <end position="299"/>
    </location>
</feature>
<dbReference type="InterPro" id="IPR024904">
    <property type="entry name" value="OTCase_ArgI"/>
</dbReference>
<accession>A0A9D0YPF0</accession>
<comment type="similarity">
    <text evidence="2 6">Belongs to the aspartate/ornithine carbamoyltransferase superfamily. OTCase family.</text>
</comment>
<dbReference type="PROSITE" id="PS00097">
    <property type="entry name" value="CARBAMOYLTRANSFERASE"/>
    <property type="match status" value="1"/>
</dbReference>
<dbReference type="NCBIfam" id="NF001986">
    <property type="entry name" value="PRK00779.1"/>
    <property type="match status" value="1"/>
</dbReference>
<protein>
    <recommendedName>
        <fullName evidence="3 6">Ornithine carbamoyltransferase</fullName>
        <shortName evidence="6">OTCase</shortName>
        <ecNumber evidence="3 6">2.1.3.3</ecNumber>
    </recommendedName>
</protein>
<dbReference type="GO" id="GO:0042450">
    <property type="term" value="P:L-arginine biosynthetic process via ornithine"/>
    <property type="evidence" value="ECO:0007669"/>
    <property type="project" value="UniProtKB-UniRule"/>
</dbReference>
<proteinExistence type="inferred from homology"/>
<dbReference type="InterPro" id="IPR006130">
    <property type="entry name" value="Asp/Orn_carbamoylTrfase"/>
</dbReference>
<evidence type="ECO:0000313" key="10">
    <source>
        <dbReference type="Proteomes" id="UP000606463"/>
    </source>
</evidence>
<evidence type="ECO:0000259" key="7">
    <source>
        <dbReference type="Pfam" id="PF00185"/>
    </source>
</evidence>
<dbReference type="Proteomes" id="UP000606463">
    <property type="component" value="Unassembled WGS sequence"/>
</dbReference>
<dbReference type="PANTHER" id="PTHR45753:SF3">
    <property type="entry name" value="ORNITHINE TRANSCARBAMYLASE, MITOCHONDRIAL"/>
    <property type="match status" value="1"/>
</dbReference>
<keyword evidence="4 6" id="KW-0808">Transferase</keyword>
<evidence type="ECO:0000256" key="6">
    <source>
        <dbReference type="HAMAP-Rule" id="MF_01109"/>
    </source>
</evidence>
<dbReference type="NCBIfam" id="TIGR00658">
    <property type="entry name" value="orni_carb_tr"/>
    <property type="match status" value="1"/>
</dbReference>
<dbReference type="HAMAP" id="MF_01109">
    <property type="entry name" value="OTCase"/>
    <property type="match status" value="1"/>
</dbReference>
<feature type="binding site" evidence="6">
    <location>
        <position position="159"/>
    </location>
    <ligand>
        <name>L-ornithine</name>
        <dbReference type="ChEBI" id="CHEBI:46911"/>
    </ligand>
</feature>
<dbReference type="Pfam" id="PF00185">
    <property type="entry name" value="OTCace"/>
    <property type="match status" value="1"/>
</dbReference>
<dbReference type="FunFam" id="3.40.50.1370:FF:000008">
    <property type="entry name" value="Ornithine carbamoyltransferase"/>
    <property type="match status" value="1"/>
</dbReference>
<feature type="binding site" evidence="6">
    <location>
        <position position="100"/>
    </location>
    <ligand>
        <name>carbamoyl phosphate</name>
        <dbReference type="ChEBI" id="CHEBI:58228"/>
    </ligand>
</feature>
<comment type="pathway">
    <text evidence="1">Amino-acid biosynthesis; L-arginine biosynthesis; L-arginine from L-ornithine and carbamoyl phosphate: step 1/3.</text>
</comment>
<dbReference type="PRINTS" id="PR00102">
    <property type="entry name" value="OTCASE"/>
</dbReference>
<evidence type="ECO:0000256" key="1">
    <source>
        <dbReference type="ARBA" id="ARBA00004975"/>
    </source>
</evidence>
<feature type="binding site" evidence="6">
    <location>
        <position position="223"/>
    </location>
    <ligand>
        <name>L-ornithine</name>
        <dbReference type="ChEBI" id="CHEBI:46911"/>
    </ligand>
</feature>
<comment type="caution">
    <text evidence="9">The sequence shown here is derived from an EMBL/GenBank/DDBJ whole genome shotgun (WGS) entry which is preliminary data.</text>
</comment>
<dbReference type="InterPro" id="IPR002292">
    <property type="entry name" value="Orn/put_carbamltrans"/>
</dbReference>
<evidence type="ECO:0000259" key="8">
    <source>
        <dbReference type="Pfam" id="PF02729"/>
    </source>
</evidence>
<feature type="binding site" evidence="6">
    <location>
        <begin position="262"/>
        <end position="263"/>
    </location>
    <ligand>
        <name>carbamoyl phosphate</name>
        <dbReference type="ChEBI" id="CHEBI:58228"/>
    </ligand>
</feature>
<organism evidence="9 10">
    <name type="scientific">Aquifex aeolicus</name>
    <dbReference type="NCBI Taxonomy" id="63363"/>
    <lineage>
        <taxon>Bacteria</taxon>
        <taxon>Pseudomonadati</taxon>
        <taxon>Aquificota</taxon>
        <taxon>Aquificia</taxon>
        <taxon>Aquificales</taxon>
        <taxon>Aquificaceae</taxon>
        <taxon>Aquifex</taxon>
    </lineage>
</organism>
<name>A0A9D0YPF0_AQUAO</name>
<dbReference type="GO" id="GO:0005737">
    <property type="term" value="C:cytoplasm"/>
    <property type="evidence" value="ECO:0007669"/>
    <property type="project" value="UniProtKB-SubCell"/>
</dbReference>
<feature type="binding site" evidence="6">
    <location>
        <begin position="227"/>
        <end position="228"/>
    </location>
    <ligand>
        <name>L-ornithine</name>
        <dbReference type="ChEBI" id="CHEBI:46911"/>
    </ligand>
</feature>
<dbReference type="GO" id="GO:0019240">
    <property type="term" value="P:citrulline biosynthetic process"/>
    <property type="evidence" value="ECO:0007669"/>
    <property type="project" value="TreeGrafter"/>
</dbReference>
<dbReference type="Gene3D" id="3.40.50.1370">
    <property type="entry name" value="Aspartate/ornithine carbamoyltransferase"/>
    <property type="match status" value="2"/>
</dbReference>
<reference evidence="9" key="1">
    <citation type="journal article" date="2020" name="ISME J.">
        <title>Gammaproteobacteria mediating utilization of methyl-, sulfur- and petroleum organic compounds in deep ocean hydrothermal plumes.</title>
        <authorList>
            <person name="Zhou Z."/>
            <person name="Liu Y."/>
            <person name="Pan J."/>
            <person name="Cron B.R."/>
            <person name="Toner B.M."/>
            <person name="Anantharaman K."/>
            <person name="Breier J.A."/>
            <person name="Dick G.J."/>
            <person name="Li M."/>
        </authorList>
    </citation>
    <scope>NUCLEOTIDE SEQUENCE</scope>
    <source>
        <strain evidence="9">SZUA-1501</strain>
    </source>
</reference>
<feature type="binding site" evidence="6">
    <location>
        <begin position="49"/>
        <end position="52"/>
    </location>
    <ligand>
        <name>carbamoyl phosphate</name>
        <dbReference type="ChEBI" id="CHEBI:58228"/>
    </ligand>
</feature>
<comment type="catalytic activity">
    <reaction evidence="5 6">
        <text>carbamoyl phosphate + L-ornithine = L-citrulline + phosphate + H(+)</text>
        <dbReference type="Rhea" id="RHEA:19513"/>
        <dbReference type="ChEBI" id="CHEBI:15378"/>
        <dbReference type="ChEBI" id="CHEBI:43474"/>
        <dbReference type="ChEBI" id="CHEBI:46911"/>
        <dbReference type="ChEBI" id="CHEBI:57743"/>
        <dbReference type="ChEBI" id="CHEBI:58228"/>
        <dbReference type="EC" id="2.1.3.3"/>
    </reaction>
</comment>
<feature type="binding site" evidence="6">
    <location>
        <position position="76"/>
    </location>
    <ligand>
        <name>carbamoyl phosphate</name>
        <dbReference type="ChEBI" id="CHEBI:58228"/>
    </ligand>
</feature>
<feature type="binding site" evidence="6">
    <location>
        <begin position="127"/>
        <end position="130"/>
    </location>
    <ligand>
        <name>carbamoyl phosphate</name>
        <dbReference type="ChEBI" id="CHEBI:58228"/>
    </ligand>
</feature>
<keyword evidence="6" id="KW-0963">Cytoplasm</keyword>
<gene>
    <name evidence="9" type="primary">argF</name>
    <name evidence="9" type="ORF">EYH37_01870</name>
</gene>
<dbReference type="GO" id="GO:0016597">
    <property type="term" value="F:amino acid binding"/>
    <property type="evidence" value="ECO:0007669"/>
    <property type="project" value="InterPro"/>
</dbReference>
<feature type="binding site" evidence="6">
    <location>
        <position position="290"/>
    </location>
    <ligand>
        <name>carbamoyl phosphate</name>
        <dbReference type="ChEBI" id="CHEBI:58228"/>
    </ligand>
</feature>
<comment type="subcellular location">
    <subcellularLocation>
        <location evidence="6">Cytoplasm</location>
    </subcellularLocation>
</comment>
<evidence type="ECO:0000256" key="4">
    <source>
        <dbReference type="ARBA" id="ARBA00022679"/>
    </source>
</evidence>